<accession>A0AA38Y903</accession>
<evidence type="ECO:0000313" key="2">
    <source>
        <dbReference type="Proteomes" id="UP001172681"/>
    </source>
</evidence>
<comment type="caution">
    <text evidence="1">The sequence shown here is derived from an EMBL/GenBank/DDBJ whole genome shotgun (WGS) entry which is preliminary data.</text>
</comment>
<gene>
    <name evidence="1" type="ORF">H2204_003543</name>
</gene>
<evidence type="ECO:0000313" key="1">
    <source>
        <dbReference type="EMBL" id="KAJ9639750.1"/>
    </source>
</evidence>
<protein>
    <submittedName>
        <fullName evidence="1">Uncharacterized protein</fullName>
    </submittedName>
</protein>
<dbReference type="Gene3D" id="3.30.70.100">
    <property type="match status" value="1"/>
</dbReference>
<dbReference type="EMBL" id="JAPDRN010000016">
    <property type="protein sequence ID" value="KAJ9639750.1"/>
    <property type="molecule type" value="Genomic_DNA"/>
</dbReference>
<keyword evidence="2" id="KW-1185">Reference proteome</keyword>
<proteinExistence type="predicted"/>
<sequence>MSKLPSELLCEVICPRAKTGEKDNIISTFKKVFDISTESAAAEGSEPPFGLRVFDNVEGQPEEAGLFLFWRSIAHHDGLSQTPGFAPAAQMVGDKITPNLETPLQPYYLWTRQVDVALLEAPCCEVIEIKVQDSSVNAVQFEEAMNKVFDSLKLPRGFLGVFYGPQHENPGTFILVTKWEGSKGVVNNDSWLRESEESLQSMFGGKARIQSRRQMYS</sequence>
<dbReference type="Proteomes" id="UP001172681">
    <property type="component" value="Unassembled WGS sequence"/>
</dbReference>
<name>A0AA38Y903_9EURO</name>
<reference evidence="1" key="1">
    <citation type="submission" date="2022-10" db="EMBL/GenBank/DDBJ databases">
        <title>Culturing micro-colonial fungi from biological soil crusts in the Mojave desert and describing Neophaeococcomyces mojavensis, and introducing the new genera and species Taxawa tesnikishii.</title>
        <authorList>
            <person name="Kurbessoian T."/>
            <person name="Stajich J.E."/>
        </authorList>
    </citation>
    <scope>NUCLEOTIDE SEQUENCE</scope>
    <source>
        <strain evidence="1">TK_35</strain>
    </source>
</reference>
<organism evidence="1 2">
    <name type="scientific">Knufia peltigerae</name>
    <dbReference type="NCBI Taxonomy" id="1002370"/>
    <lineage>
        <taxon>Eukaryota</taxon>
        <taxon>Fungi</taxon>
        <taxon>Dikarya</taxon>
        <taxon>Ascomycota</taxon>
        <taxon>Pezizomycotina</taxon>
        <taxon>Eurotiomycetes</taxon>
        <taxon>Chaetothyriomycetidae</taxon>
        <taxon>Chaetothyriales</taxon>
        <taxon>Trichomeriaceae</taxon>
        <taxon>Knufia</taxon>
    </lineage>
</organism>
<dbReference type="AlphaFoldDB" id="A0AA38Y903"/>